<dbReference type="GO" id="GO:0000976">
    <property type="term" value="F:transcription cis-regulatory region binding"/>
    <property type="evidence" value="ECO:0007669"/>
    <property type="project" value="TreeGrafter"/>
</dbReference>
<evidence type="ECO:0000259" key="5">
    <source>
        <dbReference type="PROSITE" id="PS50977"/>
    </source>
</evidence>
<dbReference type="PROSITE" id="PS50977">
    <property type="entry name" value="HTH_TETR_2"/>
    <property type="match status" value="1"/>
</dbReference>
<protein>
    <submittedName>
        <fullName evidence="6">Regulatory protein TetR</fullName>
    </submittedName>
</protein>
<keyword evidence="1" id="KW-0805">Transcription regulation</keyword>
<dbReference type="STRING" id="298654.FraEuI1c_4059"/>
<evidence type="ECO:0000256" key="2">
    <source>
        <dbReference type="ARBA" id="ARBA00023125"/>
    </source>
</evidence>
<keyword evidence="2 4" id="KW-0238">DNA-binding</keyword>
<dbReference type="eggNOG" id="COG1309">
    <property type="taxonomic scope" value="Bacteria"/>
</dbReference>
<dbReference type="EMBL" id="CP002299">
    <property type="protein sequence ID" value="ADP82060.1"/>
    <property type="molecule type" value="Genomic_DNA"/>
</dbReference>
<dbReference type="HOGENOM" id="CLU_083278_0_0_11"/>
<dbReference type="PRINTS" id="PR00455">
    <property type="entry name" value="HTHTETR"/>
</dbReference>
<dbReference type="GO" id="GO:0003700">
    <property type="term" value="F:DNA-binding transcription factor activity"/>
    <property type="evidence" value="ECO:0007669"/>
    <property type="project" value="TreeGrafter"/>
</dbReference>
<evidence type="ECO:0000256" key="3">
    <source>
        <dbReference type="ARBA" id="ARBA00023163"/>
    </source>
</evidence>
<evidence type="ECO:0000256" key="1">
    <source>
        <dbReference type="ARBA" id="ARBA00023015"/>
    </source>
</evidence>
<keyword evidence="7" id="KW-1185">Reference proteome</keyword>
<evidence type="ECO:0000256" key="4">
    <source>
        <dbReference type="PROSITE-ProRule" id="PRU00335"/>
    </source>
</evidence>
<organism evidence="6 7">
    <name type="scientific">Pseudofrankia inefficax (strain DSM 45817 / CECT 9037 / DDB 130130 / EuI1c)</name>
    <name type="common">Frankia inefficax</name>
    <dbReference type="NCBI Taxonomy" id="298654"/>
    <lineage>
        <taxon>Bacteria</taxon>
        <taxon>Bacillati</taxon>
        <taxon>Actinomycetota</taxon>
        <taxon>Actinomycetes</taxon>
        <taxon>Frankiales</taxon>
        <taxon>Frankiaceae</taxon>
        <taxon>Pseudofrankia</taxon>
    </lineage>
</organism>
<feature type="DNA-binding region" description="H-T-H motif" evidence="4">
    <location>
        <begin position="33"/>
        <end position="52"/>
    </location>
</feature>
<dbReference type="PANTHER" id="PTHR30055:SF234">
    <property type="entry name" value="HTH-TYPE TRANSCRIPTIONAL REGULATOR BETI"/>
    <property type="match status" value="1"/>
</dbReference>
<name>E3J812_PSEI1</name>
<gene>
    <name evidence="6" type="ordered locus">FraEuI1c_4059</name>
</gene>
<keyword evidence="3" id="KW-0804">Transcription</keyword>
<dbReference type="RefSeq" id="WP_013425178.1">
    <property type="nucleotide sequence ID" value="NC_014666.1"/>
</dbReference>
<dbReference type="InterPro" id="IPR009057">
    <property type="entry name" value="Homeodomain-like_sf"/>
</dbReference>
<evidence type="ECO:0000313" key="7">
    <source>
        <dbReference type="Proteomes" id="UP000002484"/>
    </source>
</evidence>
<dbReference type="AlphaFoldDB" id="E3J812"/>
<proteinExistence type="predicted"/>
<dbReference type="SUPFAM" id="SSF46689">
    <property type="entry name" value="Homeodomain-like"/>
    <property type="match status" value="1"/>
</dbReference>
<dbReference type="InParanoid" id="E3J812"/>
<accession>E3J812</accession>
<dbReference type="Gene3D" id="1.10.357.10">
    <property type="entry name" value="Tetracycline Repressor, domain 2"/>
    <property type="match status" value="1"/>
</dbReference>
<dbReference type="Pfam" id="PF00440">
    <property type="entry name" value="TetR_N"/>
    <property type="match status" value="1"/>
</dbReference>
<dbReference type="InterPro" id="IPR001647">
    <property type="entry name" value="HTH_TetR"/>
</dbReference>
<dbReference type="Proteomes" id="UP000002484">
    <property type="component" value="Chromosome"/>
</dbReference>
<reference evidence="6 7" key="1">
    <citation type="submission" date="2010-10" db="EMBL/GenBank/DDBJ databases">
        <title>Complete sequence of Frankia sp. EuI1c.</title>
        <authorList>
            <consortium name="US DOE Joint Genome Institute"/>
            <person name="Lucas S."/>
            <person name="Copeland A."/>
            <person name="Lapidus A."/>
            <person name="Cheng J.-F."/>
            <person name="Bruce D."/>
            <person name="Goodwin L."/>
            <person name="Pitluck S."/>
            <person name="Chertkov O."/>
            <person name="Detter J.C."/>
            <person name="Han C."/>
            <person name="Tapia R."/>
            <person name="Land M."/>
            <person name="Hauser L."/>
            <person name="Jeffries C."/>
            <person name="Kyrpides N."/>
            <person name="Ivanova N."/>
            <person name="Mikhailova N."/>
            <person name="Beauchemin N."/>
            <person name="Sen A."/>
            <person name="Sur S.A."/>
            <person name="Gtari M."/>
            <person name="Wall L."/>
            <person name="Tisa L."/>
            <person name="Woyke T."/>
        </authorList>
    </citation>
    <scope>NUCLEOTIDE SEQUENCE [LARGE SCALE GENOMIC DNA]</scope>
    <source>
        <strain evidence="7">DSM 45817 / CECT 9037 / EuI1c</strain>
    </source>
</reference>
<feature type="domain" description="HTH tetR-type" evidence="5">
    <location>
        <begin position="10"/>
        <end position="70"/>
    </location>
</feature>
<evidence type="ECO:0000313" key="6">
    <source>
        <dbReference type="EMBL" id="ADP82060.1"/>
    </source>
</evidence>
<dbReference type="KEGG" id="fri:FraEuI1c_4059"/>
<dbReference type="PANTHER" id="PTHR30055">
    <property type="entry name" value="HTH-TYPE TRANSCRIPTIONAL REGULATOR RUTR"/>
    <property type="match status" value="1"/>
</dbReference>
<dbReference type="InterPro" id="IPR050109">
    <property type="entry name" value="HTH-type_TetR-like_transc_reg"/>
</dbReference>
<sequence length="193" mass="20770">MTVQRAQRVGPARDRVLAVALELFARHGVSGTSIQMIADELGVTKAAVYFQFNAKEGLLRALVAPAIEELRLLVEAAEAQPRRSGQVATALSGIVELVIKNSRLNAVVLADPAVSRLAHEDPILRDLTGRLDRLLAGPDPDARATVAAVMVGGGLMAATTDPRLAELDKDELREYLLELARRLLGLRAPRTRA</sequence>